<keyword evidence="1" id="KW-0696">RNA-directed RNA polymerase</keyword>
<keyword evidence="5" id="KW-1185">Reference proteome</keyword>
<dbReference type="InterPro" id="IPR057503">
    <property type="entry name" value="PH_RdRP"/>
</dbReference>
<dbReference type="PANTHER" id="PTHR23079">
    <property type="entry name" value="RNA-DEPENDENT RNA POLYMERASE"/>
    <property type="match status" value="1"/>
</dbReference>
<keyword evidence="1" id="KW-0694">RNA-binding</keyword>
<dbReference type="EC" id="2.7.7.48" evidence="1"/>
<sequence length="1080" mass="122379">MRNLPVDLDEDGLTTQLEPVMKRLGIVHFICEKLRRKRFGNVTFWYRQDGEKFLEKHGQRSAEKLFSTAGRAPIVSNLKLMGANILCAPSKRPPQEFTLKTLEYRVRERENPQYMLDEVNSDVTFPLVALSCGYYTFVEEQLRYIPETRWSKRGTMRFTKRNLVVKLGSSQLIRILLNTIVDLVWFDSGSLTLTLSTVPLFFSMNSDPTNEMDEVLLSFLNVALEQGLLSRPQESTHTRICALGEQHAELVGQCLVYQFNVATADLPSQMKLLQQRGLAITRFDISIPSGLRLNTAGFTQQMNALKSELGEYAKDASVPFMLLFQLQALAMNAYLLPTVVLELSRALRKETAARRNKGQILVPVDAMRRLFDTIDWPSPYAGPAEFEIEHLLQAIYQNEEELKQGNLPADGVSNSDQSVAHVCHVTVTPSRMTLHGPELEPKNRILRKFPNHHEYFIRAQFCDENGQDLIFSPRVDNSNIFTRFKAVLRDGIKIGGRIYSFLGFSHSSLRAHSVWFSAPFFDDNGQFQTYFTIIKAVGNFSKITSPARCAARIGQAFSETPFAVNLEQSNVAISRIPDVKSPDGSRVFSDGIGAVSQNVVDTIWENLPRSKGFPTCFQIRLGGAKGMLALDSRLQGSVIQLRPSMIKFPSEDMSTLEICDVGWQPIPLVLNRQMIKIMEDMGVSQSWFFKLQSIQVNHLREITTNVQHTAKYIKRQNMSRCLRLHRLFQQLGLLQIDYKNDSFLRSVVEALVLHELRLLKYKARIPVELGVTLFGIMDETGFLQENEVFVTFERRNGPFIPPPGPGPLLVTRSPALFDGDIQTAINTVPPADHPLAKHRNCIVFSRRGSRDLPSQLSGGDLDGDIFNIIWDPECAPVSTYPPADYPRLPPVDIGRPVTTEDMAEFFVKFMETDRLGVIATRHVILADQVEEGSHHPDCKFLAQLHSTAVDFSKTGIPVEMGHLPKMKSRFRPDFLAPGPQVHIFNKSDIEVDDRIVQTLQDEDEGIGPAWKYYASEKVLGGLYRSIDEKRIWREDVKSSKIPSKIPFWEDFMVAIIQKCETFGPISWSNRIDEARFIRVA</sequence>
<gene>
    <name evidence="4" type="ORF">N7482_002777</name>
</gene>
<dbReference type="InterPro" id="IPR057596">
    <property type="entry name" value="RDRP_core"/>
</dbReference>
<dbReference type="InterPro" id="IPR007855">
    <property type="entry name" value="RDRP"/>
</dbReference>
<dbReference type="EMBL" id="JAPQKN010000001">
    <property type="protein sequence ID" value="KAJ5176900.1"/>
    <property type="molecule type" value="Genomic_DNA"/>
</dbReference>
<dbReference type="OrthoDB" id="6513042at2759"/>
<comment type="catalytic activity">
    <reaction evidence="1">
        <text>RNA(n) + a ribonucleoside 5'-triphosphate = RNA(n+1) + diphosphate</text>
        <dbReference type="Rhea" id="RHEA:21248"/>
        <dbReference type="Rhea" id="RHEA-COMP:14527"/>
        <dbReference type="Rhea" id="RHEA-COMP:17342"/>
        <dbReference type="ChEBI" id="CHEBI:33019"/>
        <dbReference type="ChEBI" id="CHEBI:61557"/>
        <dbReference type="ChEBI" id="CHEBI:140395"/>
        <dbReference type="EC" id="2.7.7.48"/>
    </reaction>
</comment>
<keyword evidence="1" id="KW-0808">Transferase</keyword>
<reference evidence="4" key="1">
    <citation type="submission" date="2022-11" db="EMBL/GenBank/DDBJ databases">
        <authorList>
            <person name="Petersen C."/>
        </authorList>
    </citation>
    <scope>NUCLEOTIDE SEQUENCE</scope>
    <source>
        <strain evidence="4">IBT 26290</strain>
    </source>
</reference>
<evidence type="ECO:0000259" key="2">
    <source>
        <dbReference type="Pfam" id="PF05183"/>
    </source>
</evidence>
<comment type="similarity">
    <text evidence="1">Belongs to the RdRP family.</text>
</comment>
<dbReference type="GO" id="GO:0003723">
    <property type="term" value="F:RNA binding"/>
    <property type="evidence" value="ECO:0007669"/>
    <property type="project" value="UniProtKB-KW"/>
</dbReference>
<dbReference type="Pfam" id="PF25358">
    <property type="entry name" value="PH_fung_RdRP"/>
    <property type="match status" value="1"/>
</dbReference>
<organism evidence="4 5">
    <name type="scientific">Penicillium canariense</name>
    <dbReference type="NCBI Taxonomy" id="189055"/>
    <lineage>
        <taxon>Eukaryota</taxon>
        <taxon>Fungi</taxon>
        <taxon>Dikarya</taxon>
        <taxon>Ascomycota</taxon>
        <taxon>Pezizomycotina</taxon>
        <taxon>Eurotiomycetes</taxon>
        <taxon>Eurotiomycetidae</taxon>
        <taxon>Eurotiales</taxon>
        <taxon>Aspergillaceae</taxon>
        <taxon>Penicillium</taxon>
    </lineage>
</organism>
<dbReference type="Proteomes" id="UP001149163">
    <property type="component" value="Unassembled WGS sequence"/>
</dbReference>
<dbReference type="PANTHER" id="PTHR23079:SF17">
    <property type="entry name" value="RNA-DEPENDENT RNA POLYMERASE"/>
    <property type="match status" value="1"/>
</dbReference>
<evidence type="ECO:0000256" key="1">
    <source>
        <dbReference type="RuleBase" id="RU363098"/>
    </source>
</evidence>
<name>A0A9W9LUT5_9EURO</name>
<feature type="domain" description="RDRP core" evidence="2">
    <location>
        <begin position="427"/>
        <end position="1026"/>
    </location>
</feature>
<dbReference type="AlphaFoldDB" id="A0A9W9LUT5"/>
<dbReference type="GO" id="GO:0030422">
    <property type="term" value="P:siRNA processing"/>
    <property type="evidence" value="ECO:0007669"/>
    <property type="project" value="TreeGrafter"/>
</dbReference>
<reference evidence="4" key="2">
    <citation type="journal article" date="2023" name="IMA Fungus">
        <title>Comparative genomic study of the Penicillium genus elucidates a diverse pangenome and 15 lateral gene transfer events.</title>
        <authorList>
            <person name="Petersen C."/>
            <person name="Sorensen T."/>
            <person name="Nielsen M.R."/>
            <person name="Sondergaard T.E."/>
            <person name="Sorensen J.L."/>
            <person name="Fitzpatrick D.A."/>
            <person name="Frisvad J.C."/>
            <person name="Nielsen K.L."/>
        </authorList>
    </citation>
    <scope>NUCLEOTIDE SEQUENCE</scope>
    <source>
        <strain evidence="4">IBT 26290</strain>
    </source>
</reference>
<dbReference type="GO" id="GO:0003968">
    <property type="term" value="F:RNA-directed RNA polymerase activity"/>
    <property type="evidence" value="ECO:0007669"/>
    <property type="project" value="UniProtKB-KW"/>
</dbReference>
<keyword evidence="1" id="KW-0548">Nucleotidyltransferase</keyword>
<feature type="domain" description="RdRP-like PH" evidence="3">
    <location>
        <begin position="124"/>
        <end position="275"/>
    </location>
</feature>
<comment type="caution">
    <text evidence="4">The sequence shown here is derived from an EMBL/GenBank/DDBJ whole genome shotgun (WGS) entry which is preliminary data.</text>
</comment>
<protein>
    <recommendedName>
        <fullName evidence="1">RNA-dependent RNA polymerase</fullName>
        <ecNumber evidence="1">2.7.7.48</ecNumber>
    </recommendedName>
</protein>
<evidence type="ECO:0000313" key="4">
    <source>
        <dbReference type="EMBL" id="KAJ5176900.1"/>
    </source>
</evidence>
<accession>A0A9W9LUT5</accession>
<dbReference type="RefSeq" id="XP_056548508.1">
    <property type="nucleotide sequence ID" value="XM_056684902.1"/>
</dbReference>
<dbReference type="Pfam" id="PF05183">
    <property type="entry name" value="RdRP"/>
    <property type="match status" value="1"/>
</dbReference>
<evidence type="ECO:0000259" key="3">
    <source>
        <dbReference type="Pfam" id="PF25358"/>
    </source>
</evidence>
<dbReference type="GO" id="GO:0031380">
    <property type="term" value="C:nuclear RNA-directed RNA polymerase complex"/>
    <property type="evidence" value="ECO:0007669"/>
    <property type="project" value="TreeGrafter"/>
</dbReference>
<evidence type="ECO:0000313" key="5">
    <source>
        <dbReference type="Proteomes" id="UP001149163"/>
    </source>
</evidence>
<proteinExistence type="inferred from homology"/>
<dbReference type="GeneID" id="81424078"/>